<dbReference type="GO" id="GO:0005886">
    <property type="term" value="C:plasma membrane"/>
    <property type="evidence" value="ECO:0007669"/>
    <property type="project" value="UniProtKB-SubCell"/>
</dbReference>
<proteinExistence type="inferred from homology"/>
<dbReference type="HAMAP" id="MF_00910">
    <property type="entry name" value="FtsL"/>
    <property type="match status" value="1"/>
</dbReference>
<evidence type="ECO:0000256" key="8">
    <source>
        <dbReference type="NCBIfam" id="TIGR02209"/>
    </source>
</evidence>
<dbReference type="RefSeq" id="WP_049685426.1">
    <property type="nucleotide sequence ID" value="NZ_CP009170.1"/>
</dbReference>
<dbReference type="InterPro" id="IPR011922">
    <property type="entry name" value="Cell_div_FtsL"/>
</dbReference>
<dbReference type="GO" id="GO:0032153">
    <property type="term" value="C:cell division site"/>
    <property type="evidence" value="ECO:0007669"/>
    <property type="project" value="UniProtKB-UniRule"/>
</dbReference>
<protein>
    <recommendedName>
        <fullName evidence="7 8">Cell division protein FtsL</fullName>
    </recommendedName>
</protein>
<evidence type="ECO:0000256" key="1">
    <source>
        <dbReference type="ARBA" id="ARBA00022475"/>
    </source>
</evidence>
<evidence type="ECO:0000256" key="5">
    <source>
        <dbReference type="ARBA" id="ARBA00023136"/>
    </source>
</evidence>
<dbReference type="Pfam" id="PF04977">
    <property type="entry name" value="DivIC"/>
    <property type="match status" value="1"/>
</dbReference>
<comment type="similarity">
    <text evidence="7">Belongs to the FtsL family.</text>
</comment>
<dbReference type="KEGG" id="tki:TKV_c15490"/>
<evidence type="ECO:0000256" key="3">
    <source>
        <dbReference type="ARBA" id="ARBA00022692"/>
    </source>
</evidence>
<keyword evidence="2 7" id="KW-0132">Cell division</keyword>
<comment type="subcellular location">
    <subcellularLocation>
        <location evidence="7">Cell membrane</location>
        <topology evidence="7">Single-pass type II membrane protein</topology>
    </subcellularLocation>
    <text evidence="7">Localizes to the division septum where it forms a ring structure.</text>
</comment>
<organism evidence="9 10">
    <name type="scientific">Thermoanaerobacter kivui</name>
    <name type="common">Acetogenium kivui</name>
    <dbReference type="NCBI Taxonomy" id="2325"/>
    <lineage>
        <taxon>Bacteria</taxon>
        <taxon>Bacillati</taxon>
        <taxon>Bacillota</taxon>
        <taxon>Clostridia</taxon>
        <taxon>Thermoanaerobacterales</taxon>
        <taxon>Thermoanaerobacteraceae</taxon>
        <taxon>Thermoanaerobacter</taxon>
    </lineage>
</organism>
<dbReference type="GO" id="GO:0043093">
    <property type="term" value="P:FtsZ-dependent cytokinesis"/>
    <property type="evidence" value="ECO:0007669"/>
    <property type="project" value="UniProtKB-UniRule"/>
</dbReference>
<gene>
    <name evidence="7 9" type="primary">ftsL</name>
    <name evidence="9" type="ORF">TKV_c15490</name>
</gene>
<dbReference type="NCBIfam" id="TIGR02209">
    <property type="entry name" value="ftsL_broad"/>
    <property type="match status" value="1"/>
</dbReference>
<dbReference type="STRING" id="2325.TKV_c15490"/>
<dbReference type="InterPro" id="IPR007060">
    <property type="entry name" value="FtsL/DivIC"/>
</dbReference>
<dbReference type="HOGENOM" id="CLU_1767187_0_0_9"/>
<keyword evidence="1 7" id="KW-1003">Cell membrane</keyword>
<keyword evidence="5 7" id="KW-0472">Membrane</keyword>
<dbReference type="AlphaFoldDB" id="A0A097ASC2"/>
<sequence>MIVAQRDYNYEYPPYTSEKTGQVKKSKKKKKLKNLALILFVGSLSVMILFRYAVIYQKSIALDKMEENIRYTENLNQQLKAKIAAMSDPVRIEKIAKDKLGMQQPDESQVVYVNVGKIDTVAKNQKPEDKNVERSNFFMRILGVLNR</sequence>
<keyword evidence="10" id="KW-1185">Reference proteome</keyword>
<evidence type="ECO:0000256" key="2">
    <source>
        <dbReference type="ARBA" id="ARBA00022618"/>
    </source>
</evidence>
<name>A0A097ASC2_THEKI</name>
<dbReference type="EMBL" id="CP009170">
    <property type="protein sequence ID" value="AIS52714.1"/>
    <property type="molecule type" value="Genomic_DNA"/>
</dbReference>
<evidence type="ECO:0000256" key="7">
    <source>
        <dbReference type="HAMAP-Rule" id="MF_00910"/>
    </source>
</evidence>
<keyword evidence="4 7" id="KW-1133">Transmembrane helix</keyword>
<reference evidence="10" key="1">
    <citation type="journal article" date="2015" name="Genome Announc.">
        <title>Whole-Genome Sequences of 80 Environmental and Clinical Isolates of Burkholderia pseudomallei.</title>
        <authorList>
            <person name="Johnson S.L."/>
            <person name="Baker A.L."/>
            <person name="Chain P.S."/>
            <person name="Currie B.J."/>
            <person name="Daligault H.E."/>
            <person name="Davenport K.W."/>
            <person name="Davis C.B."/>
            <person name="Inglis T.J."/>
            <person name="Kaestli M."/>
            <person name="Koren S."/>
            <person name="Mayo M."/>
            <person name="Merritt A.J."/>
            <person name="Price E.P."/>
            <person name="Sarovich D.S."/>
            <person name="Warner J."/>
            <person name="Rosovitz M.J."/>
        </authorList>
    </citation>
    <scope>NUCLEOTIDE SEQUENCE [LARGE SCALE GENOMIC DNA]</scope>
    <source>
        <strain evidence="10">DSM 2030</strain>
    </source>
</reference>
<evidence type="ECO:0000313" key="10">
    <source>
        <dbReference type="Proteomes" id="UP000029669"/>
    </source>
</evidence>
<keyword evidence="3 7" id="KW-0812">Transmembrane</keyword>
<accession>A0A097ASC2</accession>
<dbReference type="eggNOG" id="COG3116">
    <property type="taxonomic scope" value="Bacteria"/>
</dbReference>
<evidence type="ECO:0000256" key="4">
    <source>
        <dbReference type="ARBA" id="ARBA00022989"/>
    </source>
</evidence>
<comment type="function">
    <text evidence="7">Essential cell division protein.</text>
</comment>
<keyword evidence="6 7" id="KW-0131">Cell cycle</keyword>
<dbReference type="Proteomes" id="UP000029669">
    <property type="component" value="Chromosome"/>
</dbReference>
<evidence type="ECO:0000256" key="6">
    <source>
        <dbReference type="ARBA" id="ARBA00023306"/>
    </source>
</evidence>
<evidence type="ECO:0000313" key="9">
    <source>
        <dbReference type="EMBL" id="AIS52714.1"/>
    </source>
</evidence>
<feature type="transmembrane region" description="Helical" evidence="7">
    <location>
        <begin position="34"/>
        <end position="54"/>
    </location>
</feature>
<dbReference type="OrthoDB" id="1727248at2"/>